<keyword evidence="1 4" id="KW-0533">Nickel</keyword>
<comment type="function">
    <text evidence="4">Involved in the maturation of [NiFe] hydrogenases. Required for nickel insertion into the metal center of the hydrogenase.</text>
</comment>
<dbReference type="Pfam" id="PF01155">
    <property type="entry name" value="HypA"/>
    <property type="match status" value="1"/>
</dbReference>
<reference evidence="7" key="2">
    <citation type="submission" date="2018-04" db="EMBL/GenBank/DDBJ databases">
        <authorList>
            <person name="Sheh A."/>
            <person name="Shen Z."/>
            <person name="Mannion A.J."/>
            <person name="Fox J.G."/>
        </authorList>
    </citation>
    <scope>NUCLEOTIDE SEQUENCE</scope>
    <source>
        <strain evidence="7">ATCC 49310</strain>
    </source>
</reference>
<keyword evidence="2 4" id="KW-0479">Metal-binding</keyword>
<feature type="binding site" evidence="4">
    <location>
        <position position="92"/>
    </location>
    <ligand>
        <name>Zn(2+)</name>
        <dbReference type="ChEBI" id="CHEBI:29105"/>
    </ligand>
</feature>
<dbReference type="EMBL" id="JRPL02000004">
    <property type="protein sequence ID" value="TLD84185.1"/>
    <property type="molecule type" value="Genomic_DNA"/>
</dbReference>
<feature type="binding site" evidence="4">
    <location>
        <position position="89"/>
    </location>
    <ligand>
        <name>Zn(2+)</name>
        <dbReference type="ChEBI" id="CHEBI:29105"/>
    </ligand>
</feature>
<dbReference type="PANTHER" id="PTHR34535:SF3">
    <property type="entry name" value="HYDROGENASE MATURATION FACTOR HYPA"/>
    <property type="match status" value="1"/>
</dbReference>
<dbReference type="InterPro" id="IPR000688">
    <property type="entry name" value="HypA/HybF"/>
</dbReference>
<dbReference type="RefSeq" id="WP_034317861.1">
    <property type="nucleotide sequence ID" value="NZ_BAAFHN010000043.1"/>
</dbReference>
<evidence type="ECO:0000256" key="4">
    <source>
        <dbReference type="HAMAP-Rule" id="MF_00213"/>
    </source>
</evidence>
<dbReference type="Gene3D" id="3.30.2320.80">
    <property type="match status" value="1"/>
</dbReference>
<dbReference type="STRING" id="50960.LS81_01175"/>
<evidence type="ECO:0000313" key="10">
    <source>
        <dbReference type="Proteomes" id="UP001562457"/>
    </source>
</evidence>
<dbReference type="eggNOG" id="COG0375">
    <property type="taxonomic scope" value="Bacteria"/>
</dbReference>
<reference evidence="5 10" key="3">
    <citation type="submission" date="2024-06" db="EMBL/GenBank/DDBJ databases">
        <title>Draft genome sequence of Helicobacter trogontum NHP16-4001.</title>
        <authorList>
            <person name="Rimbara E."/>
            <person name="Suzuki M."/>
        </authorList>
    </citation>
    <scope>NUCLEOTIDE SEQUENCE [LARGE SCALE GENOMIC DNA]</scope>
    <source>
        <strain evidence="5 10">NHP16-4001</strain>
    </source>
</reference>
<comment type="caution">
    <text evidence="6">The sequence shown here is derived from an EMBL/GenBank/DDBJ whole genome shotgun (WGS) entry which is preliminary data.</text>
</comment>
<evidence type="ECO:0000256" key="2">
    <source>
        <dbReference type="ARBA" id="ARBA00022723"/>
    </source>
</evidence>
<evidence type="ECO:0000313" key="5">
    <source>
        <dbReference type="EMBL" id="GAB0173532.1"/>
    </source>
</evidence>
<dbReference type="Proteomes" id="UP000029878">
    <property type="component" value="Unassembled WGS sequence"/>
</dbReference>
<protein>
    <recommendedName>
        <fullName evidence="4">Hydrogenase maturation factor HypA</fullName>
    </recommendedName>
</protein>
<accession>A0A099VCM2</accession>
<feature type="binding site" evidence="4">
    <location>
        <position position="77"/>
    </location>
    <ligand>
        <name>Zn(2+)</name>
        <dbReference type="ChEBI" id="CHEBI:29105"/>
    </ligand>
</feature>
<comment type="similarity">
    <text evidence="4">Belongs to the HypA/HybF family.</text>
</comment>
<dbReference type="Proteomes" id="UP000029861">
    <property type="component" value="Unassembled WGS sequence"/>
</dbReference>
<dbReference type="AlphaFoldDB" id="A0A099VCM2"/>
<dbReference type="PANTHER" id="PTHR34535">
    <property type="entry name" value="HYDROGENASE MATURATION FACTOR HYPA"/>
    <property type="match status" value="1"/>
</dbReference>
<dbReference type="HAMAP" id="MF_00213">
    <property type="entry name" value="HypA_HybF"/>
    <property type="match status" value="1"/>
</dbReference>
<evidence type="ECO:0000256" key="1">
    <source>
        <dbReference type="ARBA" id="ARBA00022596"/>
    </source>
</evidence>
<keyword evidence="3 4" id="KW-0862">Zinc</keyword>
<reference evidence="8 9" key="1">
    <citation type="journal article" date="2014" name="Genome Announc.">
        <title>Draft genome sequences of eight enterohepatic helicobacter species isolated from both laboratory and wild rodents.</title>
        <authorList>
            <person name="Sheh A."/>
            <person name="Shen Z."/>
            <person name="Fox J.G."/>
        </authorList>
    </citation>
    <scope>NUCLEOTIDE SEQUENCE [LARGE SCALE GENOMIC DNA]</scope>
    <source>
        <strain evidence="7 8">ATCC 49310</strain>
        <strain evidence="6 9">ATCC 700114</strain>
    </source>
</reference>
<keyword evidence="10" id="KW-1185">Reference proteome</keyword>
<evidence type="ECO:0000313" key="6">
    <source>
        <dbReference type="EMBL" id="TLD84185.1"/>
    </source>
</evidence>
<proteinExistence type="inferred from homology"/>
<dbReference type="GO" id="GO:0051604">
    <property type="term" value="P:protein maturation"/>
    <property type="evidence" value="ECO:0007669"/>
    <property type="project" value="InterPro"/>
</dbReference>
<dbReference type="PIRSF" id="PIRSF004761">
    <property type="entry name" value="Hydrgn_mat_HypA"/>
    <property type="match status" value="1"/>
</dbReference>
<evidence type="ECO:0000256" key="3">
    <source>
        <dbReference type="ARBA" id="ARBA00022833"/>
    </source>
</evidence>
<feature type="binding site" evidence="4">
    <location>
        <position position="2"/>
    </location>
    <ligand>
        <name>Ni(2+)</name>
        <dbReference type="ChEBI" id="CHEBI:49786"/>
    </ligand>
</feature>
<name>A0A099VCM2_9HELI</name>
<sequence length="118" mass="13270">MHEYSVVASLLDLCLIHLQEHNAAKVENIVVSVGERANIDKSLLQSAFEILQVEYDSIKDATLTLTTEKLLLECKDCENTFHNLDDPTCPNCKSKNTHITQGRDIRLEQLSLATDETN</sequence>
<feature type="binding site" evidence="4">
    <location>
        <position position="74"/>
    </location>
    <ligand>
        <name>Zn(2+)</name>
        <dbReference type="ChEBI" id="CHEBI:29105"/>
    </ligand>
</feature>
<dbReference type="GO" id="GO:0016151">
    <property type="term" value="F:nickel cation binding"/>
    <property type="evidence" value="ECO:0007669"/>
    <property type="project" value="UniProtKB-UniRule"/>
</dbReference>
<evidence type="ECO:0000313" key="9">
    <source>
        <dbReference type="Proteomes" id="UP000029878"/>
    </source>
</evidence>
<organism evidence="6 9">
    <name type="scientific">Helicobacter trogontum</name>
    <dbReference type="NCBI Taxonomy" id="50960"/>
    <lineage>
        <taxon>Bacteria</taxon>
        <taxon>Pseudomonadati</taxon>
        <taxon>Campylobacterota</taxon>
        <taxon>Epsilonproteobacteria</taxon>
        <taxon>Campylobacterales</taxon>
        <taxon>Helicobacteraceae</taxon>
        <taxon>Helicobacter</taxon>
    </lineage>
</organism>
<dbReference type="Proteomes" id="UP001562457">
    <property type="component" value="Unassembled WGS sequence"/>
</dbReference>
<dbReference type="EMBL" id="JRPK02000005">
    <property type="protein sequence ID" value="TLD99091.1"/>
    <property type="molecule type" value="Genomic_DNA"/>
</dbReference>
<evidence type="ECO:0000313" key="7">
    <source>
        <dbReference type="EMBL" id="TLD99091.1"/>
    </source>
</evidence>
<dbReference type="NCBIfam" id="NF001839">
    <property type="entry name" value="PRK00564.1"/>
    <property type="match status" value="1"/>
</dbReference>
<dbReference type="GO" id="GO:0008270">
    <property type="term" value="F:zinc ion binding"/>
    <property type="evidence" value="ECO:0007669"/>
    <property type="project" value="UniProtKB-UniRule"/>
</dbReference>
<dbReference type="OrthoDB" id="9800361at2"/>
<gene>
    <name evidence="4 6" type="primary">hypA</name>
    <name evidence="7" type="ORF">LS80_002460</name>
    <name evidence="6" type="ORF">LS81_003000</name>
    <name evidence="5" type="ORF">NHP164001_15520</name>
</gene>
<evidence type="ECO:0000313" key="8">
    <source>
        <dbReference type="Proteomes" id="UP000029861"/>
    </source>
</evidence>
<dbReference type="EMBL" id="BAAFHN010000043">
    <property type="protein sequence ID" value="GAB0173532.1"/>
    <property type="molecule type" value="Genomic_DNA"/>
</dbReference>